<feature type="non-terminal residue" evidence="2">
    <location>
        <position position="211"/>
    </location>
</feature>
<sequence length="211" mass="22160">MPSRDPMDTEDSRKGASRAAPADRLYLLLFVGNTSTVVPLPREGSVVIGRAAGVDVLVEDASVSRQHAKVGVAEGEAFIADLGSHNGVRVNGERVLGTRPLDSGDAVTLGNVTLVFHRGERPLPERRALEAEGLRARLSEELDRVRGSGLAVSVLALEVESARVPQVELVRALHGALRLMDGVGQVGGTLMVLLPDLSGEEAEAAAAHLVS</sequence>
<evidence type="ECO:0000259" key="1">
    <source>
        <dbReference type="PROSITE" id="PS50006"/>
    </source>
</evidence>
<name>A0A7Y4KRW4_9BACT</name>
<dbReference type="Proteomes" id="UP000563426">
    <property type="component" value="Unassembled WGS sequence"/>
</dbReference>
<dbReference type="InterPro" id="IPR050923">
    <property type="entry name" value="Cell_Proc_Reg/RNA_Proc"/>
</dbReference>
<dbReference type="InterPro" id="IPR008984">
    <property type="entry name" value="SMAD_FHA_dom_sf"/>
</dbReference>
<dbReference type="CDD" id="cd00060">
    <property type="entry name" value="FHA"/>
    <property type="match status" value="1"/>
</dbReference>
<dbReference type="EMBL" id="JABFJV010000376">
    <property type="protein sequence ID" value="NOK38868.1"/>
    <property type="molecule type" value="Genomic_DNA"/>
</dbReference>
<dbReference type="Gene3D" id="2.60.200.20">
    <property type="match status" value="1"/>
</dbReference>
<protein>
    <submittedName>
        <fullName evidence="2">FHA domain-containing protein</fullName>
    </submittedName>
</protein>
<evidence type="ECO:0000313" key="2">
    <source>
        <dbReference type="EMBL" id="NOK38868.1"/>
    </source>
</evidence>
<organism evidence="2 3">
    <name type="scientific">Corallococcus exercitus</name>
    <dbReference type="NCBI Taxonomy" id="2316736"/>
    <lineage>
        <taxon>Bacteria</taxon>
        <taxon>Pseudomonadati</taxon>
        <taxon>Myxococcota</taxon>
        <taxon>Myxococcia</taxon>
        <taxon>Myxococcales</taxon>
        <taxon>Cystobacterineae</taxon>
        <taxon>Myxococcaceae</taxon>
        <taxon>Corallococcus</taxon>
    </lineage>
</organism>
<gene>
    <name evidence="2" type="ORF">HMI49_37345</name>
</gene>
<accession>A0A7Y4KRW4</accession>
<dbReference type="PANTHER" id="PTHR23308">
    <property type="entry name" value="NUCLEAR INHIBITOR OF PROTEIN PHOSPHATASE-1"/>
    <property type="match status" value="1"/>
</dbReference>
<feature type="domain" description="FHA" evidence="1">
    <location>
        <begin position="46"/>
        <end position="95"/>
    </location>
</feature>
<reference evidence="2 3" key="1">
    <citation type="submission" date="2020-05" db="EMBL/GenBank/DDBJ databases">
        <authorList>
            <person name="Whitworth D."/>
        </authorList>
    </citation>
    <scope>NUCLEOTIDE SEQUENCE [LARGE SCALE GENOMIC DNA]</scope>
    <source>
        <strain evidence="2 3">AB043B</strain>
    </source>
</reference>
<comment type="caution">
    <text evidence="2">The sequence shown here is derived from an EMBL/GenBank/DDBJ whole genome shotgun (WGS) entry which is preliminary data.</text>
</comment>
<dbReference type="AlphaFoldDB" id="A0A7Y4KRW4"/>
<dbReference type="SMART" id="SM00240">
    <property type="entry name" value="FHA"/>
    <property type="match status" value="1"/>
</dbReference>
<dbReference type="Pfam" id="PF00498">
    <property type="entry name" value="FHA"/>
    <property type="match status" value="1"/>
</dbReference>
<keyword evidence="3" id="KW-1185">Reference proteome</keyword>
<dbReference type="InterPro" id="IPR000253">
    <property type="entry name" value="FHA_dom"/>
</dbReference>
<evidence type="ECO:0000313" key="3">
    <source>
        <dbReference type="Proteomes" id="UP000563426"/>
    </source>
</evidence>
<dbReference type="RefSeq" id="WP_171438338.1">
    <property type="nucleotide sequence ID" value="NZ_JABFJV010000376.1"/>
</dbReference>
<dbReference type="SUPFAM" id="SSF49879">
    <property type="entry name" value="SMAD/FHA domain"/>
    <property type="match status" value="1"/>
</dbReference>
<proteinExistence type="predicted"/>
<dbReference type="PROSITE" id="PS50006">
    <property type="entry name" value="FHA_DOMAIN"/>
    <property type="match status" value="1"/>
</dbReference>